<dbReference type="Pfam" id="PF20431">
    <property type="entry name" value="E_motif"/>
    <property type="match status" value="1"/>
</dbReference>
<dbReference type="InterPro" id="IPR002885">
    <property type="entry name" value="PPR_rpt"/>
</dbReference>
<dbReference type="Proteomes" id="UP001202328">
    <property type="component" value="Unassembled WGS sequence"/>
</dbReference>
<dbReference type="PANTHER" id="PTHR47926:SF449">
    <property type="entry name" value="PENTATRICOPEPTIDE REPEAT-CONTAINING PROTEIN"/>
    <property type="match status" value="1"/>
</dbReference>
<evidence type="ECO:0000313" key="4">
    <source>
        <dbReference type="Proteomes" id="UP001202328"/>
    </source>
</evidence>
<evidence type="ECO:0000256" key="2">
    <source>
        <dbReference type="PROSITE-ProRule" id="PRU00708"/>
    </source>
</evidence>
<dbReference type="EMBL" id="JAJJMB010017331">
    <property type="protein sequence ID" value="KAI3839735.1"/>
    <property type="molecule type" value="Genomic_DNA"/>
</dbReference>
<name>A0AAD4RXC8_9MAGN</name>
<keyword evidence="1" id="KW-0677">Repeat</keyword>
<comment type="caution">
    <text evidence="3">The sequence shown here is derived from an EMBL/GenBank/DDBJ whole genome shotgun (WGS) entry which is preliminary data.</text>
</comment>
<dbReference type="InterPro" id="IPR011990">
    <property type="entry name" value="TPR-like_helical_dom_sf"/>
</dbReference>
<dbReference type="PANTHER" id="PTHR47926">
    <property type="entry name" value="PENTATRICOPEPTIDE REPEAT-CONTAINING PROTEIN"/>
    <property type="match status" value="1"/>
</dbReference>
<evidence type="ECO:0008006" key="5">
    <source>
        <dbReference type="Google" id="ProtNLM"/>
    </source>
</evidence>
<feature type="repeat" description="PPR" evidence="2">
    <location>
        <begin position="184"/>
        <end position="218"/>
    </location>
</feature>
<sequence>MTALMNFNLKCGNVKDARGVFDEMSERDVVTWTSMIVGYVQNKRFSESLKLFKKMIEFDVIPNGYSFSGALTACSGLQDVKLEMIAWNEMMSSYLQCEQGEEALILFASMVSQGLRPDKFSYSICIDACASLVSIPQGNQVHGCILKTGFQSDLIIRSSLVNMYAKCGCVDSAKLVFNTMPTKDTLLWTTMISAYGKNGQVKEVLAMFEKMLELKINPDGITYLAVLSSCSHGGMVEKGWKYFRLMTEDNLVSAGPEHYSCMVDLLCRSGHLLEALEFMKDMPLRPSISVWCTFLNSCKLYGDIELAQFASDKILELNPQNSSSFVVLSNMHAAEFGWNETEKIRKTMKNDHVKKEPGCSWVELKNGVHVFLTSDKSHPEVCEILSTVKSLMSKGWIDEEHDLENC</sequence>
<dbReference type="InterPro" id="IPR046960">
    <property type="entry name" value="PPR_At4g14850-like_plant"/>
</dbReference>
<keyword evidence="4" id="KW-1185">Reference proteome</keyword>
<gene>
    <name evidence="3" type="ORF">MKW98_010040</name>
</gene>
<accession>A0AAD4RXC8</accession>
<dbReference type="FunFam" id="1.25.40.10:FF:000158">
    <property type="entry name" value="pentatricopeptide repeat-containing protein At2g33680"/>
    <property type="match status" value="1"/>
</dbReference>
<dbReference type="GO" id="GO:0009451">
    <property type="term" value="P:RNA modification"/>
    <property type="evidence" value="ECO:0007669"/>
    <property type="project" value="InterPro"/>
</dbReference>
<evidence type="ECO:0000256" key="1">
    <source>
        <dbReference type="ARBA" id="ARBA00022737"/>
    </source>
</evidence>
<dbReference type="Pfam" id="PF01535">
    <property type="entry name" value="PPR"/>
    <property type="match status" value="2"/>
</dbReference>
<dbReference type="Pfam" id="PF13041">
    <property type="entry name" value="PPR_2"/>
    <property type="match status" value="3"/>
</dbReference>
<dbReference type="Gene3D" id="1.25.40.10">
    <property type="entry name" value="Tetratricopeptide repeat domain"/>
    <property type="match status" value="3"/>
</dbReference>
<dbReference type="InterPro" id="IPR046848">
    <property type="entry name" value="E_motif"/>
</dbReference>
<dbReference type="SUPFAM" id="SSF48452">
    <property type="entry name" value="TPR-like"/>
    <property type="match status" value="1"/>
</dbReference>
<dbReference type="PROSITE" id="PS51375">
    <property type="entry name" value="PPR"/>
    <property type="match status" value="4"/>
</dbReference>
<organism evidence="3 4">
    <name type="scientific">Papaver atlanticum</name>
    <dbReference type="NCBI Taxonomy" id="357466"/>
    <lineage>
        <taxon>Eukaryota</taxon>
        <taxon>Viridiplantae</taxon>
        <taxon>Streptophyta</taxon>
        <taxon>Embryophyta</taxon>
        <taxon>Tracheophyta</taxon>
        <taxon>Spermatophyta</taxon>
        <taxon>Magnoliopsida</taxon>
        <taxon>Ranunculales</taxon>
        <taxon>Papaveraceae</taxon>
        <taxon>Papaveroideae</taxon>
        <taxon>Papaver</taxon>
    </lineage>
</organism>
<feature type="repeat" description="PPR" evidence="2">
    <location>
        <begin position="219"/>
        <end position="253"/>
    </location>
</feature>
<dbReference type="GO" id="GO:0099402">
    <property type="term" value="P:plant organ development"/>
    <property type="evidence" value="ECO:0007669"/>
    <property type="project" value="UniProtKB-ARBA"/>
</dbReference>
<feature type="repeat" description="PPR" evidence="2">
    <location>
        <begin position="28"/>
        <end position="62"/>
    </location>
</feature>
<reference evidence="3" key="1">
    <citation type="submission" date="2022-04" db="EMBL/GenBank/DDBJ databases">
        <title>A functionally conserved STORR gene fusion in Papaver species that diverged 16.8 million years ago.</title>
        <authorList>
            <person name="Catania T."/>
        </authorList>
    </citation>
    <scope>NUCLEOTIDE SEQUENCE</scope>
    <source>
        <strain evidence="3">S-188037</strain>
    </source>
</reference>
<dbReference type="AlphaFoldDB" id="A0AAD4RXC8"/>
<protein>
    <recommendedName>
        <fullName evidence="5">Pentatricopeptide repeat-containing protein</fullName>
    </recommendedName>
</protein>
<dbReference type="NCBIfam" id="TIGR00756">
    <property type="entry name" value="PPR"/>
    <property type="match status" value="5"/>
</dbReference>
<dbReference type="GO" id="GO:0003723">
    <property type="term" value="F:RNA binding"/>
    <property type="evidence" value="ECO:0007669"/>
    <property type="project" value="InterPro"/>
</dbReference>
<evidence type="ECO:0000313" key="3">
    <source>
        <dbReference type="EMBL" id="KAI3839735.1"/>
    </source>
</evidence>
<proteinExistence type="predicted"/>
<feature type="repeat" description="PPR" evidence="2">
    <location>
        <begin position="83"/>
        <end position="117"/>
    </location>
</feature>